<feature type="region of interest" description="Disordered" evidence="1">
    <location>
        <begin position="1"/>
        <end position="49"/>
    </location>
</feature>
<dbReference type="PANTHER" id="PTHR13138">
    <property type="entry name" value="PROTEIN LIN1"/>
    <property type="match status" value="1"/>
</dbReference>
<feature type="compositionally biased region" description="Polar residues" evidence="1">
    <location>
        <begin position="345"/>
        <end position="371"/>
    </location>
</feature>
<accession>A0A7N2MX82</accession>
<evidence type="ECO:0000313" key="2">
    <source>
        <dbReference type="EnsemblPlants" id="QL11p020696:mrna"/>
    </source>
</evidence>
<dbReference type="InterPro" id="IPR039905">
    <property type="entry name" value="CD2BP2/Lin1"/>
</dbReference>
<feature type="region of interest" description="Disordered" evidence="1">
    <location>
        <begin position="334"/>
        <end position="371"/>
    </location>
</feature>
<dbReference type="GO" id="GO:0005682">
    <property type="term" value="C:U5 snRNP"/>
    <property type="evidence" value="ECO:0007669"/>
    <property type="project" value="InterPro"/>
</dbReference>
<dbReference type="PANTHER" id="PTHR13138:SF3">
    <property type="entry name" value="CD2 ANTIGEN CYTOPLASMIC TAIL-BINDING PROTEIN 2"/>
    <property type="match status" value="1"/>
</dbReference>
<feature type="compositionally biased region" description="Polar residues" evidence="1">
    <location>
        <begin position="311"/>
        <end position="323"/>
    </location>
</feature>
<reference evidence="2 3" key="1">
    <citation type="journal article" date="2016" name="G3 (Bethesda)">
        <title>First Draft Assembly and Annotation of the Genome of a California Endemic Oak Quercus lobata Nee (Fagaceae).</title>
        <authorList>
            <person name="Sork V.L."/>
            <person name="Fitz-Gibbon S.T."/>
            <person name="Puiu D."/>
            <person name="Crepeau M."/>
            <person name="Gugger P.F."/>
            <person name="Sherman R."/>
            <person name="Stevens K."/>
            <person name="Langley C.H."/>
            <person name="Pellegrini M."/>
            <person name="Salzberg S.L."/>
        </authorList>
    </citation>
    <scope>NUCLEOTIDE SEQUENCE [LARGE SCALE GENOMIC DNA]</scope>
    <source>
        <strain evidence="2 3">cv. SW786</strain>
    </source>
</reference>
<evidence type="ECO:0000256" key="1">
    <source>
        <dbReference type="SAM" id="MobiDB-lite"/>
    </source>
</evidence>
<evidence type="ECO:0000313" key="3">
    <source>
        <dbReference type="Proteomes" id="UP000594261"/>
    </source>
</evidence>
<dbReference type="InParanoid" id="A0A7N2MX82"/>
<organism evidence="2 3">
    <name type="scientific">Quercus lobata</name>
    <name type="common">Valley oak</name>
    <dbReference type="NCBI Taxonomy" id="97700"/>
    <lineage>
        <taxon>Eukaryota</taxon>
        <taxon>Viridiplantae</taxon>
        <taxon>Streptophyta</taxon>
        <taxon>Embryophyta</taxon>
        <taxon>Tracheophyta</taxon>
        <taxon>Spermatophyta</taxon>
        <taxon>Magnoliopsida</taxon>
        <taxon>eudicotyledons</taxon>
        <taxon>Gunneridae</taxon>
        <taxon>Pentapetalae</taxon>
        <taxon>rosids</taxon>
        <taxon>fabids</taxon>
        <taxon>Fagales</taxon>
        <taxon>Fagaceae</taxon>
        <taxon>Quercus</taxon>
    </lineage>
</organism>
<name>A0A7N2MX82_QUELO</name>
<feature type="compositionally biased region" description="Basic residues" evidence="1">
    <location>
        <begin position="31"/>
        <end position="44"/>
    </location>
</feature>
<reference evidence="2" key="2">
    <citation type="submission" date="2021-01" db="UniProtKB">
        <authorList>
            <consortium name="EnsemblPlants"/>
        </authorList>
    </citation>
    <scope>IDENTIFICATION</scope>
</reference>
<dbReference type="Proteomes" id="UP000594261">
    <property type="component" value="Chromosome 11"/>
</dbReference>
<feature type="region of interest" description="Disordered" evidence="1">
    <location>
        <begin position="304"/>
        <end position="323"/>
    </location>
</feature>
<evidence type="ECO:0008006" key="4">
    <source>
        <dbReference type="Google" id="ProtNLM"/>
    </source>
</evidence>
<keyword evidence="3" id="KW-1185">Reference proteome</keyword>
<dbReference type="AlphaFoldDB" id="A0A7N2MX82"/>
<dbReference type="EMBL" id="LRBV02000011">
    <property type="status" value="NOT_ANNOTATED_CDS"/>
    <property type="molecule type" value="Genomic_DNA"/>
</dbReference>
<proteinExistence type="predicted"/>
<protein>
    <recommendedName>
        <fullName evidence="4">CD2 antigen cytoplasmic tail-binding protein 2</fullName>
    </recommendedName>
</protein>
<dbReference type="EnsemblPlants" id="QL11p020696:mrna">
    <property type="protein sequence ID" value="QL11p020696:mrna"/>
    <property type="gene ID" value="QL11p020696"/>
</dbReference>
<dbReference type="Gramene" id="QL11p020696:mrna">
    <property type="protein sequence ID" value="QL11p020696:mrna"/>
    <property type="gene ID" value="QL11p020696"/>
</dbReference>
<sequence>MEGNSSRPNLKRPFFEDADDDNLDSSNKPSAPKRVRFPKGKKVKPAADEAVVVVERGPAENDDPTDLMNPRAAAKERAKRRTQFTAELFTEESRGILNDVAAAEVDYKDNDSFVDDGIQIEPFNLDKEREEGYFDADGNFVEYVNDNEIKDAWLDSVEAEPKYAGKGSAVINNEDDANDLSSDDIGTMKRRIADILEPGETVLRALRRLKGTSNRKEKMSAESKIVFDQLTEDAMKLMENGEYDVYHEKQEVFQREAEGYERLAKARGEGISTSAGQGGSTYFGIGNGLLSDMTDTEVASTVLPGPVVDTLNPSASTAETSSNDADAYDMFGEEDENATAKPSFDGSNVVSGHNSDAVNQPSASTLNSESESGALQNDYVYDESTGSVIGPYGVGLWKNISQGWPSFSHHILYDIGDGSRVKFWQDQWCGETSLAVRYPDLFRFCRNKDASVAELMMSSNGVLFWDVRFVRGVHAQDLEAMSDFMETIYGAPIRRLGEDKMCWIPSKVKGFLNRQICTNRSSLTQLGIAPGTTIAAVWGTIMTHLQDCIVLQHQDNGIHIMKKPAHMLKFSRLHPMRFEGESSTASL</sequence>